<organism evidence="6 7">
    <name type="scientific">Acidipropionibacterium jensenii</name>
    <dbReference type="NCBI Taxonomy" id="1749"/>
    <lineage>
        <taxon>Bacteria</taxon>
        <taxon>Bacillati</taxon>
        <taxon>Actinomycetota</taxon>
        <taxon>Actinomycetes</taxon>
        <taxon>Propionibacteriales</taxon>
        <taxon>Propionibacteriaceae</taxon>
        <taxon>Acidipropionibacterium</taxon>
    </lineage>
</organism>
<evidence type="ECO:0000313" key="7">
    <source>
        <dbReference type="Proteomes" id="UP000285875"/>
    </source>
</evidence>
<evidence type="ECO:0000313" key="6">
    <source>
        <dbReference type="EMBL" id="AZZ39614.1"/>
    </source>
</evidence>
<gene>
    <name evidence="6" type="ORF">C0Z10_07455</name>
</gene>
<feature type="region of interest" description="Disordered" evidence="4">
    <location>
        <begin position="259"/>
        <end position="330"/>
    </location>
</feature>
<feature type="domain" description="ABC transporter" evidence="5">
    <location>
        <begin position="7"/>
        <end position="241"/>
    </location>
</feature>
<dbReference type="GO" id="GO:0005524">
    <property type="term" value="F:ATP binding"/>
    <property type="evidence" value="ECO:0007669"/>
    <property type="project" value="UniProtKB-KW"/>
</dbReference>
<keyword evidence="3 6" id="KW-0067">ATP-binding</keyword>
<feature type="compositionally biased region" description="Basic and acidic residues" evidence="4">
    <location>
        <begin position="295"/>
        <end position="330"/>
    </location>
</feature>
<dbReference type="KEGG" id="aji:C0Z10_07455"/>
<dbReference type="PANTHER" id="PTHR19211:SF6">
    <property type="entry name" value="BLL7188 PROTEIN"/>
    <property type="match status" value="1"/>
</dbReference>
<dbReference type="GO" id="GO:0016887">
    <property type="term" value="F:ATP hydrolysis activity"/>
    <property type="evidence" value="ECO:0007669"/>
    <property type="project" value="InterPro"/>
</dbReference>
<dbReference type="Proteomes" id="UP000285875">
    <property type="component" value="Chromosome"/>
</dbReference>
<keyword evidence="2" id="KW-0547">Nucleotide-binding</keyword>
<dbReference type="Pfam" id="PF00005">
    <property type="entry name" value="ABC_tran"/>
    <property type="match status" value="2"/>
</dbReference>
<evidence type="ECO:0000256" key="4">
    <source>
        <dbReference type="SAM" id="MobiDB-lite"/>
    </source>
</evidence>
<dbReference type="AlphaFoldDB" id="A0A3Q9UE96"/>
<dbReference type="SUPFAM" id="SSF52540">
    <property type="entry name" value="P-loop containing nucleoside triphosphate hydrolases"/>
    <property type="match status" value="2"/>
</dbReference>
<protein>
    <submittedName>
        <fullName evidence="6">ABC transporter ATP-binding protein</fullName>
    </submittedName>
</protein>
<keyword evidence="1" id="KW-0677">Repeat</keyword>
<evidence type="ECO:0000256" key="2">
    <source>
        <dbReference type="ARBA" id="ARBA00022741"/>
    </source>
</evidence>
<evidence type="ECO:0000256" key="3">
    <source>
        <dbReference type="ARBA" id="ARBA00022840"/>
    </source>
</evidence>
<sequence length="549" mass="58656">MSSHPSVVVDHLSFSWPDGTPVLTDLSLTAPTGRTGLIGDNGTGKTTLLRLLTGDLTPTAGTVRVTGTVALLRQDVASRPGTTVAELLGIAPVRSALRAVEAGSVDPAAYATIGDDWDIEPRAVAQLAGLGIPADEHLLDRPATSLSGGEATLVGLAGVRLAGADVSLLDEPTNNLDADSRARLHDALDHWSGSVLVVSHDRELLEHVDAIVELDPGSPEGARLFSGTLSGYQELRRSEQQSADQRLRQAEAEVRRVRRQAAADQQHRAQRDRVGRREAATSGMGKGAVHFFVNKAEKNSASRRQAREEQADEAAAARDRADAAARRPDRIRIDLPDTAVPQGRQLLALQVGDRTLRMDGPERIRLTGPNGIGKSTLVQIALGSTDPGLAVRSAELFAEPVTSALAPRVPVGLIGQRDDLSAFSTPLDAVRRACPDSSPNEARALLARVLIGAATVERPIADLSGGERFRVALARMLFARPAPQLLVLDEPTNNLDMASTDHLVEALADYRGALLVVTHDGTLAERLRIDRQWQLDRTPQGTRIADQPR</sequence>
<evidence type="ECO:0000256" key="1">
    <source>
        <dbReference type="ARBA" id="ARBA00022737"/>
    </source>
</evidence>
<proteinExistence type="predicted"/>
<evidence type="ECO:0000259" key="5">
    <source>
        <dbReference type="PROSITE" id="PS50893"/>
    </source>
</evidence>
<dbReference type="Gene3D" id="3.40.50.300">
    <property type="entry name" value="P-loop containing nucleotide triphosphate hydrolases"/>
    <property type="match status" value="2"/>
</dbReference>
<accession>A0A3Q9UE96</accession>
<dbReference type="PROSITE" id="PS50893">
    <property type="entry name" value="ABC_TRANSPORTER_2"/>
    <property type="match status" value="1"/>
</dbReference>
<dbReference type="InterPro" id="IPR027417">
    <property type="entry name" value="P-loop_NTPase"/>
</dbReference>
<dbReference type="InterPro" id="IPR003593">
    <property type="entry name" value="AAA+_ATPase"/>
</dbReference>
<dbReference type="RefSeq" id="WP_097798963.1">
    <property type="nucleotide sequence ID" value="NZ_CP025570.1"/>
</dbReference>
<dbReference type="EMBL" id="CP025570">
    <property type="protein sequence ID" value="AZZ39614.1"/>
    <property type="molecule type" value="Genomic_DNA"/>
</dbReference>
<dbReference type="InterPro" id="IPR050611">
    <property type="entry name" value="ABCF"/>
</dbReference>
<feature type="compositionally biased region" description="Basic and acidic residues" evidence="4">
    <location>
        <begin position="265"/>
        <end position="279"/>
    </location>
</feature>
<name>A0A3Q9UE96_9ACTN</name>
<dbReference type="SMART" id="SM00382">
    <property type="entry name" value="AAA"/>
    <property type="match status" value="2"/>
</dbReference>
<dbReference type="FunFam" id="3.40.50.300:FF:001320">
    <property type="entry name" value="Heme ABC transporter ATP-binding protein"/>
    <property type="match status" value="1"/>
</dbReference>
<dbReference type="InterPro" id="IPR003439">
    <property type="entry name" value="ABC_transporter-like_ATP-bd"/>
</dbReference>
<reference evidence="7" key="1">
    <citation type="submission" date="2017-12" db="EMBL/GenBank/DDBJ databases">
        <title>Whole genome sequencing of Acidipropionibacterium jensenii strains JS279 and JS280.</title>
        <authorList>
            <person name="Deptula P."/>
            <person name="Laine P."/>
            <person name="Smolander O.-P."/>
            <person name="Paulin L."/>
            <person name="Auvinen P."/>
            <person name="Varmanen P."/>
        </authorList>
    </citation>
    <scope>NUCLEOTIDE SEQUENCE [LARGE SCALE GENOMIC DNA]</scope>
    <source>
        <strain evidence="7">JS280</strain>
    </source>
</reference>
<dbReference type="PANTHER" id="PTHR19211">
    <property type="entry name" value="ATP-BINDING TRANSPORT PROTEIN-RELATED"/>
    <property type="match status" value="1"/>
</dbReference>